<feature type="transmembrane region" description="Helical" evidence="1">
    <location>
        <begin position="254"/>
        <end position="275"/>
    </location>
</feature>
<feature type="transmembrane region" description="Helical" evidence="1">
    <location>
        <begin position="76"/>
        <end position="98"/>
    </location>
</feature>
<dbReference type="OrthoDB" id="4552598at2"/>
<protein>
    <recommendedName>
        <fullName evidence="2">DUF1206 domain-containing protein</fullName>
    </recommendedName>
</protein>
<feature type="transmembrane region" description="Helical" evidence="1">
    <location>
        <begin position="25"/>
        <end position="46"/>
    </location>
</feature>
<dbReference type="InParanoid" id="A0A1I4GWH0"/>
<dbReference type="Proteomes" id="UP000199152">
    <property type="component" value="Unassembled WGS sequence"/>
</dbReference>
<sequence length="283" mass="28995">MSGPGTAGSAAGTTRRAGSSGALENLARVGLIAYGVVHLLIAWLALQLAWGGNTGAPADQSGAMATLAEQPVGKPLLWVIAVGMIALAAWQLTEALLWRRGLSLGGEARTRALKKIGKSVAKTAVYLALAVLAIRFATGGGQSSSGQQQQETSGVFSWPGGRWLVGIAGLVVIGVGVYLVYKGLSKRFLKEIDLAQAPPKATALVEKLGMAGYPAKGVALGLVGGLLVYAAVTFDPAKATGLDGALRTVLAAPFGQLLLTLIAVGIAAFGAFCFIRARYPERT</sequence>
<keyword evidence="1" id="KW-1133">Transmembrane helix</keyword>
<evidence type="ECO:0000313" key="4">
    <source>
        <dbReference type="Proteomes" id="UP000199152"/>
    </source>
</evidence>
<dbReference type="Pfam" id="PF06724">
    <property type="entry name" value="DUF1206"/>
    <property type="match status" value="3"/>
</dbReference>
<keyword evidence="1" id="KW-0812">Transmembrane</keyword>
<feature type="domain" description="DUF1206" evidence="2">
    <location>
        <begin position="119"/>
        <end position="184"/>
    </location>
</feature>
<evidence type="ECO:0000313" key="3">
    <source>
        <dbReference type="EMBL" id="SFL34299.1"/>
    </source>
</evidence>
<dbReference type="AlphaFoldDB" id="A0A1I4GWH0"/>
<reference evidence="3 4" key="1">
    <citation type="submission" date="2016-10" db="EMBL/GenBank/DDBJ databases">
        <authorList>
            <person name="de Groot N.N."/>
        </authorList>
    </citation>
    <scope>NUCLEOTIDE SEQUENCE [LARGE SCALE GENOMIC DNA]</scope>
    <source>
        <strain evidence="3 4">DSM 45317</strain>
    </source>
</reference>
<feature type="domain" description="DUF1206" evidence="2">
    <location>
        <begin position="211"/>
        <end position="279"/>
    </location>
</feature>
<feature type="domain" description="DUF1206" evidence="2">
    <location>
        <begin position="29"/>
        <end position="96"/>
    </location>
</feature>
<feature type="transmembrane region" description="Helical" evidence="1">
    <location>
        <begin position="119"/>
        <end position="137"/>
    </location>
</feature>
<gene>
    <name evidence="3" type="ORF">SAMN04488085_109214</name>
</gene>
<keyword evidence="4" id="KW-1185">Reference proteome</keyword>
<feature type="transmembrane region" description="Helical" evidence="1">
    <location>
        <begin position="217"/>
        <end position="234"/>
    </location>
</feature>
<dbReference type="InterPro" id="IPR009597">
    <property type="entry name" value="DUF1206"/>
</dbReference>
<feature type="transmembrane region" description="Helical" evidence="1">
    <location>
        <begin position="163"/>
        <end position="181"/>
    </location>
</feature>
<organism evidence="3 4">
    <name type="scientific">Geodermatophilus ruber</name>
    <dbReference type="NCBI Taxonomy" id="504800"/>
    <lineage>
        <taxon>Bacteria</taxon>
        <taxon>Bacillati</taxon>
        <taxon>Actinomycetota</taxon>
        <taxon>Actinomycetes</taxon>
        <taxon>Geodermatophilales</taxon>
        <taxon>Geodermatophilaceae</taxon>
        <taxon>Geodermatophilus</taxon>
    </lineage>
</organism>
<evidence type="ECO:0000259" key="2">
    <source>
        <dbReference type="Pfam" id="PF06724"/>
    </source>
</evidence>
<proteinExistence type="predicted"/>
<dbReference type="EMBL" id="FOSW01000009">
    <property type="protein sequence ID" value="SFL34299.1"/>
    <property type="molecule type" value="Genomic_DNA"/>
</dbReference>
<accession>A0A1I4GWH0</accession>
<dbReference type="RefSeq" id="WP_091326339.1">
    <property type="nucleotide sequence ID" value="NZ_FOSW01000009.1"/>
</dbReference>
<dbReference type="STRING" id="504800.SAMN04488085_109214"/>
<name>A0A1I4GWH0_9ACTN</name>
<keyword evidence="1" id="KW-0472">Membrane</keyword>
<evidence type="ECO:0000256" key="1">
    <source>
        <dbReference type="SAM" id="Phobius"/>
    </source>
</evidence>